<dbReference type="InterPro" id="IPR017439">
    <property type="entry name" value="Amidohydrolase"/>
</dbReference>
<dbReference type="Proteomes" id="UP000437736">
    <property type="component" value="Unassembled WGS sequence"/>
</dbReference>
<gene>
    <name evidence="2" type="ORF">GHK86_00990</name>
</gene>
<dbReference type="PIRSF" id="PIRSF005962">
    <property type="entry name" value="Pept_M20D_amidohydro"/>
    <property type="match status" value="1"/>
</dbReference>
<dbReference type="SUPFAM" id="SSF55031">
    <property type="entry name" value="Bacterial exopeptidase dimerisation domain"/>
    <property type="match status" value="1"/>
</dbReference>
<proteinExistence type="predicted"/>
<evidence type="ECO:0000313" key="2">
    <source>
        <dbReference type="EMBL" id="MST31308.1"/>
    </source>
</evidence>
<accession>A0ABW9QNQ5</accession>
<dbReference type="InterPro" id="IPR011650">
    <property type="entry name" value="Peptidase_M20_dimer"/>
</dbReference>
<protein>
    <submittedName>
        <fullName evidence="2">Amidohydrolase</fullName>
    </submittedName>
</protein>
<dbReference type="InterPro" id="IPR002933">
    <property type="entry name" value="Peptidase_M20"/>
</dbReference>
<dbReference type="EMBL" id="WJHE01000035">
    <property type="protein sequence ID" value="MST31308.1"/>
    <property type="molecule type" value="Genomic_DNA"/>
</dbReference>
<comment type="caution">
    <text evidence="2">The sequence shown here is derived from an EMBL/GenBank/DDBJ whole genome shotgun (WGS) entry which is preliminary data.</text>
</comment>
<dbReference type="InterPro" id="IPR036264">
    <property type="entry name" value="Bact_exopeptidase_dim_dom"/>
</dbReference>
<dbReference type="Gene3D" id="3.30.70.360">
    <property type="match status" value="1"/>
</dbReference>
<dbReference type="NCBIfam" id="TIGR01891">
    <property type="entry name" value="amidohydrolases"/>
    <property type="match status" value="1"/>
</dbReference>
<organism evidence="2 3">
    <name type="scientific">Acidiferrimicrobium australe</name>
    <dbReference type="NCBI Taxonomy" id="2664430"/>
    <lineage>
        <taxon>Bacteria</taxon>
        <taxon>Bacillati</taxon>
        <taxon>Actinomycetota</taxon>
        <taxon>Acidimicrobiia</taxon>
        <taxon>Acidimicrobiales</taxon>
        <taxon>Acidimicrobiaceae</taxon>
        <taxon>Acidiferrimicrobium</taxon>
    </lineage>
</organism>
<evidence type="ECO:0000313" key="3">
    <source>
        <dbReference type="Proteomes" id="UP000437736"/>
    </source>
</evidence>
<dbReference type="SUPFAM" id="SSF53187">
    <property type="entry name" value="Zn-dependent exopeptidases"/>
    <property type="match status" value="1"/>
</dbReference>
<dbReference type="Gene3D" id="3.40.630.10">
    <property type="entry name" value="Zn peptidases"/>
    <property type="match status" value="1"/>
</dbReference>
<dbReference type="Pfam" id="PF01546">
    <property type="entry name" value="Peptidase_M20"/>
    <property type="match status" value="1"/>
</dbReference>
<name>A0ABW9QNQ5_9ACTN</name>
<dbReference type="PANTHER" id="PTHR11014">
    <property type="entry name" value="PEPTIDASE M20 FAMILY MEMBER"/>
    <property type="match status" value="1"/>
</dbReference>
<dbReference type="Pfam" id="PF07687">
    <property type="entry name" value="M20_dimer"/>
    <property type="match status" value="1"/>
</dbReference>
<sequence length="434" mass="44578">MVPASASPSAATAVVSGLREVRGWAADLYRDLHAHPELSHQEHATAAKVAARLEASGVEVHTGIGGTGVVGLVRNGAGPTVLLRADMDALPIAEATGLDYASHATATDGTGDTVPVMHACGHDMHVACLLGAVHLLASRREQWSGTVIALFQPAEETGDGDRAMLEGGLAGVVPTPDVALAQHVLPAPAGLVGTHVGPTLSAADSMRITLHGRGAHGSMPQAAVDPVVLAAMVVVRLQTIVARETRPGEPAVVTVGSIRAGTKSKVIPDHAVLELNVRTYSDATRASILAAIRRIVDAECEASRCPAPADYELFDRFPLTSNDAETTGKVAAAFGSYFGERAGALPMQTASEDFSDIPDALGVPYCYWGIGGIDPDTYHRAEAEGRVAEDIPVNHSASFAPAIEPTLSTGIEAMVVAALAWLGAPAAGDGQGPG</sequence>
<evidence type="ECO:0000259" key="1">
    <source>
        <dbReference type="Pfam" id="PF07687"/>
    </source>
</evidence>
<reference evidence="2 3" key="1">
    <citation type="submission" date="2019-11" db="EMBL/GenBank/DDBJ databases">
        <title>Acidiferrimicrobium australis gen. nov., sp. nov., an acidophilic and obligately heterotrophic, member of the Actinobacteria that catalyses dissimilatory oxido- reduction of iron isolated from metal-rich acidic water in Chile.</title>
        <authorList>
            <person name="Gonzalez D."/>
            <person name="Huber K."/>
            <person name="Hedrich S."/>
            <person name="Rojas-Villalobos C."/>
            <person name="Quatrini R."/>
            <person name="Dinamarca M.A."/>
            <person name="Schwarz A."/>
            <person name="Canales C."/>
            <person name="Nancucheo I."/>
        </authorList>
    </citation>
    <scope>NUCLEOTIDE SEQUENCE [LARGE SCALE GENOMIC DNA]</scope>
    <source>
        <strain evidence="2 3">USS-CCA1</strain>
    </source>
</reference>
<dbReference type="PANTHER" id="PTHR11014:SF63">
    <property type="entry name" value="METALLOPEPTIDASE, PUTATIVE (AFU_ORTHOLOGUE AFUA_6G09600)-RELATED"/>
    <property type="match status" value="1"/>
</dbReference>
<keyword evidence="3" id="KW-1185">Reference proteome</keyword>
<feature type="domain" description="Peptidase M20 dimerisation" evidence="1">
    <location>
        <begin position="204"/>
        <end position="301"/>
    </location>
</feature>